<keyword evidence="2" id="KW-0378">Hydrolase</keyword>
<feature type="transmembrane region" description="Helical" evidence="3">
    <location>
        <begin position="35"/>
        <end position="57"/>
    </location>
</feature>
<dbReference type="EMBL" id="JAUTXY010000023">
    <property type="protein sequence ID" value="MEE2061858.1"/>
    <property type="molecule type" value="Genomic_DNA"/>
</dbReference>
<dbReference type="PANTHER" id="PTHR31302:SF31">
    <property type="entry name" value="PHOSPHODIESTERASE YAEI"/>
    <property type="match status" value="1"/>
</dbReference>
<dbReference type="RefSeq" id="WP_330136997.1">
    <property type="nucleotide sequence ID" value="NZ_JAUTXY010000023.1"/>
</dbReference>
<dbReference type="PANTHER" id="PTHR31302">
    <property type="entry name" value="TRANSMEMBRANE PROTEIN WITH METALLOPHOSPHOESTERASE DOMAIN-RELATED"/>
    <property type="match status" value="1"/>
</dbReference>
<evidence type="ECO:0000256" key="1">
    <source>
        <dbReference type="ARBA" id="ARBA00022723"/>
    </source>
</evidence>
<keyword evidence="6" id="KW-1185">Reference proteome</keyword>
<comment type="caution">
    <text evidence="5">The sequence shown here is derived from an EMBL/GenBank/DDBJ whole genome shotgun (WGS) entry which is preliminary data.</text>
</comment>
<gene>
    <name evidence="5" type="ORF">Q7514_30465</name>
</gene>
<keyword evidence="3" id="KW-0472">Membrane</keyword>
<keyword evidence="3" id="KW-0812">Transmembrane</keyword>
<feature type="transmembrane region" description="Helical" evidence="3">
    <location>
        <begin position="6"/>
        <end position="23"/>
    </location>
</feature>
<keyword evidence="1" id="KW-0479">Metal-binding</keyword>
<dbReference type="InterPro" id="IPR004843">
    <property type="entry name" value="Calcineurin-like_PHP"/>
</dbReference>
<feature type="transmembrane region" description="Helical" evidence="3">
    <location>
        <begin position="69"/>
        <end position="95"/>
    </location>
</feature>
<proteinExistence type="predicted"/>
<organism evidence="5 6">
    <name type="scientific">Rhodococcus artemisiae</name>
    <dbReference type="NCBI Taxonomy" id="714159"/>
    <lineage>
        <taxon>Bacteria</taxon>
        <taxon>Bacillati</taxon>
        <taxon>Actinomycetota</taxon>
        <taxon>Actinomycetes</taxon>
        <taxon>Mycobacteriales</taxon>
        <taxon>Nocardiaceae</taxon>
        <taxon>Rhodococcus</taxon>
    </lineage>
</organism>
<accession>A0ABU7LJW5</accession>
<keyword evidence="3" id="KW-1133">Transmembrane helix</keyword>
<dbReference type="Gene3D" id="3.60.21.10">
    <property type="match status" value="1"/>
</dbReference>
<name>A0ABU7LJW5_9NOCA</name>
<evidence type="ECO:0000256" key="3">
    <source>
        <dbReference type="SAM" id="Phobius"/>
    </source>
</evidence>
<sequence length="386" mass="40787">MIRLLVAGTFLALITFWLHRRLVRAPGLTGRTALAADIALVALLAVAMAASVTGTVLDPAWARPLGFLGYSWFAAGLYLVLGILVIGVFCLGARLMRRFRTGSSPEPDSSRPPRRALRIATGTLVAATVVTIGYGSLIEAANPRTVHSTIALPGLPNGFDGLRVALITDLHVGPARGARFVQGVVDQVNEQQPDLIILGGDLADGTIEFVGDDLAPLAELDAPLGVYGVSGNHEYYSDDALSWLDHWETLGVRTLRNENVTVTHNGDEIVVAGVHDYTAPAPDAADLPRALTGLSPETFVLLAAHQPRHVLEAQDLGVDLQLSGHTHGGQMWPLGYLVAAANPTVAGLDHFGDTAIYTSQGAGAWGPPVRVATPPEISILELVTQD</sequence>
<evidence type="ECO:0000259" key="4">
    <source>
        <dbReference type="Pfam" id="PF00149"/>
    </source>
</evidence>
<reference evidence="5 6" key="1">
    <citation type="submission" date="2023-07" db="EMBL/GenBank/DDBJ databases">
        <authorList>
            <person name="Girao M."/>
            <person name="Carvalho M.F."/>
        </authorList>
    </citation>
    <scope>NUCLEOTIDE SEQUENCE [LARGE SCALE GENOMIC DNA]</scope>
    <source>
        <strain evidence="5 6">YIM65754</strain>
    </source>
</reference>
<dbReference type="CDD" id="cd07385">
    <property type="entry name" value="MPP_YkuE_C"/>
    <property type="match status" value="1"/>
</dbReference>
<evidence type="ECO:0000313" key="6">
    <source>
        <dbReference type="Proteomes" id="UP001336020"/>
    </source>
</evidence>
<dbReference type="Pfam" id="PF00149">
    <property type="entry name" value="Metallophos"/>
    <property type="match status" value="1"/>
</dbReference>
<dbReference type="InterPro" id="IPR051158">
    <property type="entry name" value="Metallophosphoesterase_sf"/>
</dbReference>
<dbReference type="InterPro" id="IPR029052">
    <property type="entry name" value="Metallo-depent_PP-like"/>
</dbReference>
<evidence type="ECO:0000313" key="5">
    <source>
        <dbReference type="EMBL" id="MEE2061858.1"/>
    </source>
</evidence>
<evidence type="ECO:0000256" key="2">
    <source>
        <dbReference type="ARBA" id="ARBA00022801"/>
    </source>
</evidence>
<feature type="domain" description="Calcineurin-like phosphoesterase" evidence="4">
    <location>
        <begin position="162"/>
        <end position="328"/>
    </location>
</feature>
<dbReference type="Proteomes" id="UP001336020">
    <property type="component" value="Unassembled WGS sequence"/>
</dbReference>
<feature type="transmembrane region" description="Helical" evidence="3">
    <location>
        <begin position="116"/>
        <end position="137"/>
    </location>
</feature>
<protein>
    <submittedName>
        <fullName evidence="5">Metallophosphoesterase</fullName>
    </submittedName>
</protein>
<dbReference type="SUPFAM" id="SSF56300">
    <property type="entry name" value="Metallo-dependent phosphatases"/>
    <property type="match status" value="1"/>
</dbReference>